<gene>
    <name evidence="1" type="ORF">G3I50_13470</name>
</gene>
<dbReference type="AlphaFoldDB" id="A0A7K3RVM5"/>
<comment type="caution">
    <text evidence="1">The sequence shown here is derived from an EMBL/GenBank/DDBJ whole genome shotgun (WGS) entry which is preliminary data.</text>
</comment>
<accession>A0A7K3RVM5</accession>
<organism evidence="1 2">
    <name type="scientific">Streptomyces parvus</name>
    <dbReference type="NCBI Taxonomy" id="66428"/>
    <lineage>
        <taxon>Bacteria</taxon>
        <taxon>Bacillati</taxon>
        <taxon>Actinomycetota</taxon>
        <taxon>Actinomycetes</taxon>
        <taxon>Kitasatosporales</taxon>
        <taxon>Streptomycetaceae</taxon>
        <taxon>Streptomyces</taxon>
    </lineage>
</organism>
<evidence type="ECO:0000313" key="2">
    <source>
        <dbReference type="Proteomes" id="UP000469670"/>
    </source>
</evidence>
<feature type="non-terminal residue" evidence="1">
    <location>
        <position position="1"/>
    </location>
</feature>
<protein>
    <submittedName>
        <fullName evidence="1">Uncharacterized protein</fullName>
    </submittedName>
</protein>
<evidence type="ECO:0000313" key="1">
    <source>
        <dbReference type="EMBL" id="NEC19261.1"/>
    </source>
</evidence>
<name>A0A7K3RVM5_9ACTN</name>
<reference evidence="1 2" key="1">
    <citation type="submission" date="2020-01" db="EMBL/GenBank/DDBJ databases">
        <title>Insect and environment-associated Actinomycetes.</title>
        <authorList>
            <person name="Currrie C."/>
            <person name="Chevrette M."/>
            <person name="Carlson C."/>
            <person name="Stubbendieck R."/>
            <person name="Wendt-Pienkowski E."/>
        </authorList>
    </citation>
    <scope>NUCLEOTIDE SEQUENCE [LARGE SCALE GENOMIC DNA]</scope>
    <source>
        <strain evidence="1 2">SID7590</strain>
    </source>
</reference>
<dbReference type="EMBL" id="JAAGMP010000640">
    <property type="protein sequence ID" value="NEC19261.1"/>
    <property type="molecule type" value="Genomic_DNA"/>
</dbReference>
<sequence length="68" mass="6767">PAQPPRLLFAGEVDGAAVVLFHDGGVRVVRYAEPLSGSGGAALDFARTDDADVTTGAAVVVSRTGDGA</sequence>
<proteinExistence type="predicted"/>
<feature type="non-terminal residue" evidence="1">
    <location>
        <position position="68"/>
    </location>
</feature>
<dbReference type="Proteomes" id="UP000469670">
    <property type="component" value="Unassembled WGS sequence"/>
</dbReference>